<evidence type="ECO:0000259" key="1">
    <source>
        <dbReference type="Pfam" id="PF02836"/>
    </source>
</evidence>
<feature type="domain" description="Glycoside hydrolase family 2 catalytic" evidence="1">
    <location>
        <begin position="118"/>
        <end position="225"/>
    </location>
</feature>
<evidence type="ECO:0000313" key="3">
    <source>
        <dbReference type="Proteomes" id="UP000294689"/>
    </source>
</evidence>
<dbReference type="OrthoDB" id="9774262at2"/>
<gene>
    <name evidence="2" type="ORF">BXY82_2639</name>
</gene>
<keyword evidence="2" id="KW-0378">Hydrolase</keyword>
<dbReference type="GO" id="GO:0005975">
    <property type="term" value="P:carbohydrate metabolic process"/>
    <property type="evidence" value="ECO:0007669"/>
    <property type="project" value="InterPro"/>
</dbReference>
<evidence type="ECO:0000313" key="2">
    <source>
        <dbReference type="EMBL" id="TDU40587.1"/>
    </source>
</evidence>
<dbReference type="EMBL" id="SOBW01000008">
    <property type="protein sequence ID" value="TDU40587.1"/>
    <property type="molecule type" value="Genomic_DNA"/>
</dbReference>
<dbReference type="PANTHER" id="PTHR42732">
    <property type="entry name" value="BETA-GALACTOSIDASE"/>
    <property type="match status" value="1"/>
</dbReference>
<organism evidence="2 3">
    <name type="scientific">Gelidibacter sediminis</name>
    <dbReference type="NCBI Taxonomy" id="1608710"/>
    <lineage>
        <taxon>Bacteria</taxon>
        <taxon>Pseudomonadati</taxon>
        <taxon>Bacteroidota</taxon>
        <taxon>Flavobacteriia</taxon>
        <taxon>Flavobacteriales</taxon>
        <taxon>Flavobacteriaceae</taxon>
        <taxon>Gelidibacter</taxon>
    </lineage>
</organism>
<dbReference type="AlphaFoldDB" id="A0A4R7PZU9"/>
<name>A0A4R7PZU9_9FLAO</name>
<proteinExistence type="predicted"/>
<dbReference type="InterPro" id="IPR006103">
    <property type="entry name" value="Glyco_hydro_2_cat"/>
</dbReference>
<comment type="caution">
    <text evidence="2">The sequence shown here is derived from an EMBL/GenBank/DDBJ whole genome shotgun (WGS) entry which is preliminary data.</text>
</comment>
<keyword evidence="3" id="KW-1185">Reference proteome</keyword>
<reference evidence="2 3" key="1">
    <citation type="submission" date="2019-03" db="EMBL/GenBank/DDBJ databases">
        <title>Genomic Encyclopedia of Archaeal and Bacterial Type Strains, Phase II (KMG-II): from individual species to whole genera.</title>
        <authorList>
            <person name="Goeker M."/>
        </authorList>
    </citation>
    <scope>NUCLEOTIDE SEQUENCE [LARGE SCALE GENOMIC DNA]</scope>
    <source>
        <strain evidence="2 3">DSM 28135</strain>
    </source>
</reference>
<dbReference type="Proteomes" id="UP000294689">
    <property type="component" value="Unassembled WGS sequence"/>
</dbReference>
<dbReference type="SUPFAM" id="SSF51445">
    <property type="entry name" value="(Trans)glycosidases"/>
    <property type="match status" value="1"/>
</dbReference>
<sequence length="439" mass="50263">MRKAILIFFFTTILILLAAYVYLHRDRGRVLDKTRTVYIEKVNNKFKLYRNGKPFYIKGASGTGYLKEMAEAGGNTLRVYDTLNLKTLLDEAQKYNIAVIVDIPLPTSGHAKTYYSDMVTVRNLKLKVKNLVSQYKDHPSILAWNLGNELIFPLTIKNNNFIKVFNDLVDLIHNIDPNHPVSTSVSGTSRAQTLGIHLSSPKLDLIGFNAFGSITRVESVMNNIKLITNPKPYFIMEWGNHGPWEAPINIWKSILEPSSTLKSGIYNEVYTSYIEADQNCLGSLAFYWGYKQEGTPTWFNIFDQYGRKSDVYYELTSLWTGKEVQKILPEIKRMSLNNLELNHQVFSTGSVINAEITMQKAIDSTLSFHYKIFREAWGRKQWNSEIDSLRIVANNSTFSNSLKFKSPNKEGPYRVFVTVHDLKGNFATANMPFYVLNHE</sequence>
<dbReference type="RefSeq" id="WP_133758590.1">
    <property type="nucleotide sequence ID" value="NZ_SOBW01000008.1"/>
</dbReference>
<dbReference type="GO" id="GO:0004553">
    <property type="term" value="F:hydrolase activity, hydrolyzing O-glycosyl compounds"/>
    <property type="evidence" value="ECO:0007669"/>
    <property type="project" value="InterPro"/>
</dbReference>
<protein>
    <submittedName>
        <fullName evidence="2">Glycosyl hydrolase family 2</fullName>
    </submittedName>
</protein>
<dbReference type="InterPro" id="IPR051913">
    <property type="entry name" value="GH2_Domain-Containing"/>
</dbReference>
<dbReference type="Gene3D" id="3.20.20.80">
    <property type="entry name" value="Glycosidases"/>
    <property type="match status" value="1"/>
</dbReference>
<dbReference type="InterPro" id="IPR017853">
    <property type="entry name" value="GH"/>
</dbReference>
<accession>A0A4R7PZU9</accession>
<dbReference type="PANTHER" id="PTHR42732:SF1">
    <property type="entry name" value="BETA-MANNOSIDASE"/>
    <property type="match status" value="1"/>
</dbReference>
<dbReference type="Pfam" id="PF02836">
    <property type="entry name" value="Glyco_hydro_2_C"/>
    <property type="match status" value="1"/>
</dbReference>